<name>A0A318SCF1_9BURK</name>
<dbReference type="GO" id="GO:0030288">
    <property type="term" value="C:outer membrane-bounded periplasmic space"/>
    <property type="evidence" value="ECO:0007669"/>
    <property type="project" value="TreeGrafter"/>
</dbReference>
<sequence>MTFKHFRRAAWLACVAALAAGAATAGQLDQIRESRQIVIAHREGLVPFSYVAGDDKKPLGYAVEICQKIAEAVRKELKLPALEVRYLPVTGATRIPTIVEGKAAMECGSTTNTAARRQQVDFTITHFIAASRFLTRSSTPGSTVGDLAGKTVVSTAGTTNIETLRRLDREQGLKMKIVEARDHAEAFSMVERAAADAFAMDDVLLYSLRATSGKPSDFQVIGKPMTIEPYAMVLPKGDAEFKRVVDAEMRRLIQSGEIYELYRKWFQTPIPPKGINLELPVSSILRDSFRYPSDKVGDGI</sequence>
<dbReference type="GO" id="GO:0005576">
    <property type="term" value="C:extracellular region"/>
    <property type="evidence" value="ECO:0007669"/>
    <property type="project" value="TreeGrafter"/>
</dbReference>
<evidence type="ECO:0000256" key="1">
    <source>
        <dbReference type="ARBA" id="ARBA00010333"/>
    </source>
</evidence>
<dbReference type="InterPro" id="IPR001638">
    <property type="entry name" value="Solute-binding_3/MltF_N"/>
</dbReference>
<proteinExistence type="inferred from homology"/>
<dbReference type="OrthoDB" id="7240770at2"/>
<keyword evidence="2" id="KW-0813">Transport</keyword>
<dbReference type="Pfam" id="PF00497">
    <property type="entry name" value="SBP_bac_3"/>
    <property type="match status" value="1"/>
</dbReference>
<dbReference type="EMBL" id="QJTC01000027">
    <property type="protein sequence ID" value="PYE74262.1"/>
    <property type="molecule type" value="Genomic_DNA"/>
</dbReference>
<evidence type="ECO:0000259" key="5">
    <source>
        <dbReference type="SMART" id="SM00062"/>
    </source>
</evidence>
<evidence type="ECO:0000256" key="4">
    <source>
        <dbReference type="SAM" id="SignalP"/>
    </source>
</evidence>
<dbReference type="AlphaFoldDB" id="A0A318SCF1"/>
<evidence type="ECO:0000313" key="6">
    <source>
        <dbReference type="EMBL" id="PYE74262.1"/>
    </source>
</evidence>
<evidence type="ECO:0000313" key="7">
    <source>
        <dbReference type="Proteomes" id="UP000247540"/>
    </source>
</evidence>
<feature type="chain" id="PRO_5016278234" evidence="4">
    <location>
        <begin position="26"/>
        <end position="300"/>
    </location>
</feature>
<protein>
    <submittedName>
        <fullName evidence="6">Amino acid ABC transporter substrate-binding protein (PAAT family)</fullName>
    </submittedName>
</protein>
<dbReference type="SUPFAM" id="SSF53850">
    <property type="entry name" value="Periplasmic binding protein-like II"/>
    <property type="match status" value="1"/>
</dbReference>
<comment type="caution">
    <text evidence="6">The sequence shown here is derived from an EMBL/GenBank/DDBJ whole genome shotgun (WGS) entry which is preliminary data.</text>
</comment>
<organism evidence="6 7">
    <name type="scientific">Xylophilus ampelinus</name>
    <dbReference type="NCBI Taxonomy" id="54067"/>
    <lineage>
        <taxon>Bacteria</taxon>
        <taxon>Pseudomonadati</taxon>
        <taxon>Pseudomonadota</taxon>
        <taxon>Betaproteobacteria</taxon>
        <taxon>Burkholderiales</taxon>
        <taxon>Xylophilus</taxon>
    </lineage>
</organism>
<gene>
    <name evidence="6" type="ORF">DFQ15_12720</name>
</gene>
<dbReference type="CDD" id="cd13688">
    <property type="entry name" value="PBP2_GltI_DEBP"/>
    <property type="match status" value="1"/>
</dbReference>
<keyword evidence="3 4" id="KW-0732">Signal</keyword>
<keyword evidence="7" id="KW-1185">Reference proteome</keyword>
<dbReference type="RefSeq" id="WP_110466728.1">
    <property type="nucleotide sequence ID" value="NZ_JAMOFZ010000026.1"/>
</dbReference>
<evidence type="ECO:0000256" key="2">
    <source>
        <dbReference type="ARBA" id="ARBA00022448"/>
    </source>
</evidence>
<dbReference type="InterPro" id="IPR051455">
    <property type="entry name" value="Bact_solute-bind_prot3"/>
</dbReference>
<dbReference type="Gene3D" id="3.40.190.10">
    <property type="entry name" value="Periplasmic binding protein-like II"/>
    <property type="match status" value="2"/>
</dbReference>
<dbReference type="GO" id="GO:0006865">
    <property type="term" value="P:amino acid transport"/>
    <property type="evidence" value="ECO:0007669"/>
    <property type="project" value="TreeGrafter"/>
</dbReference>
<dbReference type="Proteomes" id="UP000247540">
    <property type="component" value="Unassembled WGS sequence"/>
</dbReference>
<dbReference type="SMART" id="SM00062">
    <property type="entry name" value="PBPb"/>
    <property type="match status" value="1"/>
</dbReference>
<accession>A0A318SCF1</accession>
<feature type="domain" description="Solute-binding protein family 3/N-terminal" evidence="5">
    <location>
        <begin position="36"/>
        <end position="269"/>
    </location>
</feature>
<dbReference type="PANTHER" id="PTHR30085">
    <property type="entry name" value="AMINO ACID ABC TRANSPORTER PERMEASE"/>
    <property type="match status" value="1"/>
</dbReference>
<dbReference type="PANTHER" id="PTHR30085:SF2">
    <property type="entry name" value="GLUTAMATE_ASPARTATE IMPORT SOLUTE-BINDING PROTEIN"/>
    <property type="match status" value="1"/>
</dbReference>
<reference evidence="6 7" key="1">
    <citation type="submission" date="2018-06" db="EMBL/GenBank/DDBJ databases">
        <title>Genomic Encyclopedia of Type Strains, Phase III (KMG-III): the genomes of soil and plant-associated and newly described type strains.</title>
        <authorList>
            <person name="Whitman W."/>
        </authorList>
    </citation>
    <scope>NUCLEOTIDE SEQUENCE [LARGE SCALE GENOMIC DNA]</scope>
    <source>
        <strain evidence="6 7">CECT 7646</strain>
    </source>
</reference>
<feature type="signal peptide" evidence="4">
    <location>
        <begin position="1"/>
        <end position="25"/>
    </location>
</feature>
<comment type="similarity">
    <text evidence="1">Belongs to the bacterial solute-binding protein 3 family.</text>
</comment>
<evidence type="ECO:0000256" key="3">
    <source>
        <dbReference type="ARBA" id="ARBA00022729"/>
    </source>
</evidence>